<sequence>MSRSKRSRSTARAPREAPVEADEQLMQMDPSLMTERQQLAFLLRTTAQPSEVASDATEDEGTHQLPKKAKRITQSRRSPTAKTLARQGSSGSESAHDEKDGEGDHSRPRSQKSARASTSNSRKDRKSGERTKKLLVQTSDSAVASSDDDDRKDSNADAKPAARVYNKSSPSSTNDPSHMKVFDSDPAFWSIECALCSGQGQSGGCFPSALFLCASCDQKYPTQRALGIV</sequence>
<reference evidence="2" key="2">
    <citation type="journal article" date="2023" name="Microbiol Resour">
        <title>Decontamination and Annotation of the Draft Genome Sequence of the Oomycete Lagenidium giganteum ARSEF 373.</title>
        <authorList>
            <person name="Morgan W.R."/>
            <person name="Tartar A."/>
        </authorList>
    </citation>
    <scope>NUCLEOTIDE SEQUENCE</scope>
    <source>
        <strain evidence="2">ARSEF 373</strain>
    </source>
</reference>
<accession>A0AAV2YZB9</accession>
<feature type="compositionally biased region" description="Basic and acidic residues" evidence="1">
    <location>
        <begin position="94"/>
        <end position="107"/>
    </location>
</feature>
<gene>
    <name evidence="2" type="ORF">N0F65_004000</name>
</gene>
<dbReference type="EMBL" id="DAKRPA010000097">
    <property type="protein sequence ID" value="DAZ98784.1"/>
    <property type="molecule type" value="Genomic_DNA"/>
</dbReference>
<dbReference type="Proteomes" id="UP001146120">
    <property type="component" value="Unassembled WGS sequence"/>
</dbReference>
<feature type="compositionally biased region" description="Polar residues" evidence="1">
    <location>
        <begin position="111"/>
        <end position="120"/>
    </location>
</feature>
<protein>
    <submittedName>
        <fullName evidence="2">Uncharacterized protein</fullName>
    </submittedName>
</protein>
<dbReference type="AlphaFoldDB" id="A0AAV2YZB9"/>
<evidence type="ECO:0000313" key="3">
    <source>
        <dbReference type="Proteomes" id="UP001146120"/>
    </source>
</evidence>
<organism evidence="2 3">
    <name type="scientific">Lagenidium giganteum</name>
    <dbReference type="NCBI Taxonomy" id="4803"/>
    <lineage>
        <taxon>Eukaryota</taxon>
        <taxon>Sar</taxon>
        <taxon>Stramenopiles</taxon>
        <taxon>Oomycota</taxon>
        <taxon>Peronosporomycetes</taxon>
        <taxon>Pythiales</taxon>
        <taxon>Pythiaceae</taxon>
    </lineage>
</organism>
<feature type="compositionally biased region" description="Polar residues" evidence="1">
    <location>
        <begin position="75"/>
        <end position="93"/>
    </location>
</feature>
<feature type="region of interest" description="Disordered" evidence="1">
    <location>
        <begin position="1"/>
        <end position="179"/>
    </location>
</feature>
<evidence type="ECO:0000256" key="1">
    <source>
        <dbReference type="SAM" id="MobiDB-lite"/>
    </source>
</evidence>
<feature type="compositionally biased region" description="Basic residues" evidence="1">
    <location>
        <begin position="65"/>
        <end position="74"/>
    </location>
</feature>
<comment type="caution">
    <text evidence="2">The sequence shown here is derived from an EMBL/GenBank/DDBJ whole genome shotgun (WGS) entry which is preliminary data.</text>
</comment>
<feature type="compositionally biased region" description="Polar residues" evidence="1">
    <location>
        <begin position="166"/>
        <end position="176"/>
    </location>
</feature>
<evidence type="ECO:0000313" key="2">
    <source>
        <dbReference type="EMBL" id="DAZ98784.1"/>
    </source>
</evidence>
<keyword evidence="3" id="KW-1185">Reference proteome</keyword>
<name>A0AAV2YZB9_9STRA</name>
<reference evidence="2" key="1">
    <citation type="submission" date="2022-11" db="EMBL/GenBank/DDBJ databases">
        <authorList>
            <person name="Morgan W.R."/>
            <person name="Tartar A."/>
        </authorList>
    </citation>
    <scope>NUCLEOTIDE SEQUENCE</scope>
    <source>
        <strain evidence="2">ARSEF 373</strain>
    </source>
</reference>
<proteinExistence type="predicted"/>